<protein>
    <submittedName>
        <fullName evidence="6">TetR family transcriptional regulator</fullName>
    </submittedName>
</protein>
<dbReference type="GO" id="GO:0003677">
    <property type="term" value="F:DNA binding"/>
    <property type="evidence" value="ECO:0007669"/>
    <property type="project" value="UniProtKB-UniRule"/>
</dbReference>
<evidence type="ECO:0000256" key="4">
    <source>
        <dbReference type="PROSITE-ProRule" id="PRU00335"/>
    </source>
</evidence>
<evidence type="ECO:0000256" key="1">
    <source>
        <dbReference type="ARBA" id="ARBA00023015"/>
    </source>
</evidence>
<dbReference type="EMBL" id="DYUC01000025">
    <property type="protein sequence ID" value="HJG86040.1"/>
    <property type="molecule type" value="Genomic_DNA"/>
</dbReference>
<feature type="DNA-binding region" description="H-T-H motif" evidence="4">
    <location>
        <begin position="34"/>
        <end position="53"/>
    </location>
</feature>
<dbReference type="RefSeq" id="WP_295368187.1">
    <property type="nucleotide sequence ID" value="NZ_DYUC01000025.1"/>
</dbReference>
<reference evidence="6" key="1">
    <citation type="journal article" date="2021" name="PeerJ">
        <title>Extensive microbial diversity within the chicken gut microbiome revealed by metagenomics and culture.</title>
        <authorList>
            <person name="Gilroy R."/>
            <person name="Ravi A."/>
            <person name="Getino M."/>
            <person name="Pursley I."/>
            <person name="Horton D.L."/>
            <person name="Alikhan N.F."/>
            <person name="Baker D."/>
            <person name="Gharbi K."/>
            <person name="Hall N."/>
            <person name="Watson M."/>
            <person name="Adriaenssens E.M."/>
            <person name="Foster-Nyarko E."/>
            <person name="Jarju S."/>
            <person name="Secka A."/>
            <person name="Antonio M."/>
            <person name="Oren A."/>
            <person name="Chaudhuri R.R."/>
            <person name="La Ragione R."/>
            <person name="Hildebrand F."/>
            <person name="Pallen M.J."/>
        </authorList>
    </citation>
    <scope>NUCLEOTIDE SEQUENCE</scope>
    <source>
        <strain evidence="6">CHK179-5677</strain>
    </source>
</reference>
<evidence type="ECO:0000256" key="3">
    <source>
        <dbReference type="ARBA" id="ARBA00023163"/>
    </source>
</evidence>
<evidence type="ECO:0000313" key="7">
    <source>
        <dbReference type="Proteomes" id="UP000760668"/>
    </source>
</evidence>
<dbReference type="Pfam" id="PF00440">
    <property type="entry name" value="TetR_N"/>
    <property type="match status" value="1"/>
</dbReference>
<keyword evidence="2 4" id="KW-0238">DNA-binding</keyword>
<evidence type="ECO:0000313" key="6">
    <source>
        <dbReference type="EMBL" id="HJG86040.1"/>
    </source>
</evidence>
<dbReference type="Proteomes" id="UP000760668">
    <property type="component" value="Unassembled WGS sequence"/>
</dbReference>
<proteinExistence type="predicted"/>
<name>A0A921MKW6_9FIRM</name>
<dbReference type="Pfam" id="PF17924">
    <property type="entry name" value="TetR_C_19"/>
    <property type="match status" value="1"/>
</dbReference>
<dbReference type="AlphaFoldDB" id="A0A921MKW6"/>
<dbReference type="PANTHER" id="PTHR47506:SF1">
    <property type="entry name" value="HTH-TYPE TRANSCRIPTIONAL REGULATOR YJDC"/>
    <property type="match status" value="1"/>
</dbReference>
<feature type="domain" description="HTH tetR-type" evidence="5">
    <location>
        <begin position="11"/>
        <end position="71"/>
    </location>
</feature>
<dbReference type="SUPFAM" id="SSF46689">
    <property type="entry name" value="Homeodomain-like"/>
    <property type="match status" value="1"/>
</dbReference>
<keyword evidence="1" id="KW-0805">Transcription regulation</keyword>
<evidence type="ECO:0000256" key="2">
    <source>
        <dbReference type="ARBA" id="ARBA00023125"/>
    </source>
</evidence>
<accession>A0A921MKW6</accession>
<dbReference type="InterPro" id="IPR001647">
    <property type="entry name" value="HTH_TetR"/>
</dbReference>
<sequence length="210" mass="24053">MPSATFFNLPAEKREKLLAAARAEFARVPYANASINKMIQAADIPRGSFYMYFRDKEDLFLYLMGEYGKQLFAAIEELLERCQGDIFAAFLELFDRIQAEYRDPEKRKCYQHIIGLVRNNSGAQLSSLLGMEGCLPAPGRLVEWVDPRLLDLRSADDLGNIFRILMGVTGQAVLRGIQTEDPAETREVYLRTLDILRRGMERKQPETQHE</sequence>
<gene>
    <name evidence="6" type="ORF">K8V01_03270</name>
</gene>
<reference evidence="6" key="2">
    <citation type="submission" date="2021-09" db="EMBL/GenBank/DDBJ databases">
        <authorList>
            <person name="Gilroy R."/>
        </authorList>
    </citation>
    <scope>NUCLEOTIDE SEQUENCE</scope>
    <source>
        <strain evidence="6">CHK179-5677</strain>
    </source>
</reference>
<dbReference type="PANTHER" id="PTHR47506">
    <property type="entry name" value="TRANSCRIPTIONAL REGULATORY PROTEIN"/>
    <property type="match status" value="1"/>
</dbReference>
<dbReference type="PROSITE" id="PS50977">
    <property type="entry name" value="HTH_TETR_2"/>
    <property type="match status" value="1"/>
</dbReference>
<keyword evidence="3" id="KW-0804">Transcription</keyword>
<dbReference type="InterPro" id="IPR009057">
    <property type="entry name" value="Homeodomain-like_sf"/>
</dbReference>
<dbReference type="Gene3D" id="1.10.357.10">
    <property type="entry name" value="Tetracycline Repressor, domain 2"/>
    <property type="match status" value="1"/>
</dbReference>
<comment type="caution">
    <text evidence="6">The sequence shown here is derived from an EMBL/GenBank/DDBJ whole genome shotgun (WGS) entry which is preliminary data.</text>
</comment>
<organism evidence="6 7">
    <name type="scientific">Pseudoflavonifractor capillosus</name>
    <dbReference type="NCBI Taxonomy" id="106588"/>
    <lineage>
        <taxon>Bacteria</taxon>
        <taxon>Bacillati</taxon>
        <taxon>Bacillota</taxon>
        <taxon>Clostridia</taxon>
        <taxon>Eubacteriales</taxon>
        <taxon>Oscillospiraceae</taxon>
        <taxon>Pseudoflavonifractor</taxon>
    </lineage>
</organism>
<evidence type="ECO:0000259" key="5">
    <source>
        <dbReference type="PROSITE" id="PS50977"/>
    </source>
</evidence>